<reference evidence="2 3" key="1">
    <citation type="submission" date="2017-10" db="EMBL/GenBank/DDBJ databases">
        <authorList>
            <person name="Banno H."/>
            <person name="Chua N.-H."/>
        </authorList>
    </citation>
    <scope>NUCLEOTIDE SEQUENCE [LARGE SCALE GENOMIC DNA]</scope>
    <source>
        <strain evidence="2">Vibrio tapetis CECT4600</strain>
    </source>
</reference>
<gene>
    <name evidence="2" type="ORF">VTAP4600_A3638</name>
</gene>
<feature type="region of interest" description="Disordered" evidence="1">
    <location>
        <begin position="1"/>
        <end position="22"/>
    </location>
</feature>
<accession>A0A2N8ZI50</accession>
<name>A0A2N8ZI50_9VIBR</name>
<evidence type="ECO:0000313" key="2">
    <source>
        <dbReference type="EMBL" id="SON51585.1"/>
    </source>
</evidence>
<proteinExistence type="predicted"/>
<dbReference type="EMBL" id="LT960611">
    <property type="protein sequence ID" value="SON51585.1"/>
    <property type="molecule type" value="Genomic_DNA"/>
</dbReference>
<sequence>MGEGLVHRKTEHQIGEEHGKKAEAQKKIEQAFYRQFVLFDETVHKRPLIYPVAFGGGGGARE</sequence>
<dbReference type="Proteomes" id="UP000235828">
    <property type="component" value="Chromosome A"/>
</dbReference>
<evidence type="ECO:0000256" key="1">
    <source>
        <dbReference type="SAM" id="MobiDB-lite"/>
    </source>
</evidence>
<keyword evidence="3" id="KW-1185">Reference proteome</keyword>
<dbReference type="AlphaFoldDB" id="A0A2N8ZI50"/>
<organism evidence="2 3">
    <name type="scientific">Vibrio tapetis subsp. tapetis</name>
    <dbReference type="NCBI Taxonomy" id="1671868"/>
    <lineage>
        <taxon>Bacteria</taxon>
        <taxon>Pseudomonadati</taxon>
        <taxon>Pseudomonadota</taxon>
        <taxon>Gammaproteobacteria</taxon>
        <taxon>Vibrionales</taxon>
        <taxon>Vibrionaceae</taxon>
        <taxon>Vibrio</taxon>
    </lineage>
</organism>
<evidence type="ECO:0000313" key="3">
    <source>
        <dbReference type="Proteomes" id="UP000235828"/>
    </source>
</evidence>
<dbReference type="KEGG" id="vta:A3638"/>
<protein>
    <submittedName>
        <fullName evidence="2">Uncharacterized protein</fullName>
    </submittedName>
</protein>